<reference evidence="2" key="1">
    <citation type="submission" date="2007-11" db="EMBL/GenBank/DDBJ databases">
        <authorList>
            <person name="Fulton L."/>
            <person name="Clifton S."/>
            <person name="Fulton B."/>
            <person name="Xu J."/>
            <person name="Minx P."/>
            <person name="Pepin K.H."/>
            <person name="Johnson M."/>
            <person name="Thiruvilangam P."/>
            <person name="Bhonagiri V."/>
            <person name="Nash W.E."/>
            <person name="Mardis E.R."/>
            <person name="Wilson R.K."/>
        </authorList>
    </citation>
    <scope>NUCLEOTIDE SEQUENCE [LARGE SCALE GENOMIC DNA]</scope>
    <source>
        <strain evidence="2">DSM 1402</strain>
    </source>
</reference>
<accession>B0N8M1</accession>
<keyword evidence="3" id="KW-1185">Reference proteome</keyword>
<protein>
    <submittedName>
        <fullName evidence="2">Recombinase, phage RecT family</fullName>
    </submittedName>
</protein>
<feature type="region of interest" description="Disordered" evidence="1">
    <location>
        <begin position="284"/>
        <end position="315"/>
    </location>
</feature>
<sequence>MSEKKDTAAANAVAKANTDFKGYMMSKVDGVAASSGTQLSPRDKTFANDIILNTYKKMMEEGINPNEINFIGCNFPGQVKRFARLGLSLNDKEIWLDIRNNTKAGKKDINIKIQYQGEEKLLSKFCKKNHGVKNIIKDVVLEGEELVQKRDFKTGDYEIIDHKIPDILNRNIDFKNKDKVKGAYAVAYHNNGSQTAIIIDKDRIDRAMKAAKTAMVWQSDFKKMVLKTVVHELYQELAKFNVIPDELLKDYSEMVIAKNEVQSEINANANKEFIDVDFVENDAAPELNAPKPQKEPEPATAQASEKAAQTSMDPF</sequence>
<dbReference type="AlphaFoldDB" id="B0N8M1"/>
<dbReference type="RefSeq" id="WP_003539166.1">
    <property type="nucleotide sequence ID" value="NZ_CP036346.1"/>
</dbReference>
<gene>
    <name evidence="2" type="ORF">CLORAM_02955</name>
</gene>
<dbReference type="InterPro" id="IPR018330">
    <property type="entry name" value="RecT_fam"/>
</dbReference>
<dbReference type="EMBL" id="ABFX02000008">
    <property type="protein sequence ID" value="EDS18159.1"/>
    <property type="molecule type" value="Genomic_DNA"/>
</dbReference>
<evidence type="ECO:0000313" key="3">
    <source>
        <dbReference type="Proteomes" id="UP000005798"/>
    </source>
</evidence>
<evidence type="ECO:0000313" key="2">
    <source>
        <dbReference type="EMBL" id="EDS18159.1"/>
    </source>
</evidence>
<feature type="compositionally biased region" description="Polar residues" evidence="1">
    <location>
        <begin position="301"/>
        <end position="315"/>
    </location>
</feature>
<dbReference type="Proteomes" id="UP000005798">
    <property type="component" value="Unassembled WGS sequence"/>
</dbReference>
<evidence type="ECO:0000256" key="1">
    <source>
        <dbReference type="SAM" id="MobiDB-lite"/>
    </source>
</evidence>
<dbReference type="GO" id="GO:0003677">
    <property type="term" value="F:DNA binding"/>
    <property type="evidence" value="ECO:0007669"/>
    <property type="project" value="InterPro"/>
</dbReference>
<dbReference type="Pfam" id="PF03837">
    <property type="entry name" value="RecT"/>
    <property type="match status" value="1"/>
</dbReference>
<organism evidence="2 3">
    <name type="scientific">Thomasclavelia ramosa DSM 1402</name>
    <dbReference type="NCBI Taxonomy" id="445974"/>
    <lineage>
        <taxon>Bacteria</taxon>
        <taxon>Bacillati</taxon>
        <taxon>Bacillota</taxon>
        <taxon>Erysipelotrichia</taxon>
        <taxon>Erysipelotrichales</taxon>
        <taxon>Coprobacillaceae</taxon>
        <taxon>Thomasclavelia</taxon>
    </lineage>
</organism>
<proteinExistence type="predicted"/>
<dbReference type="HOGENOM" id="CLU_882081_0_0_9"/>
<comment type="caution">
    <text evidence="2">The sequence shown here is derived from an EMBL/GenBank/DDBJ whole genome shotgun (WGS) entry which is preliminary data.</text>
</comment>
<name>B0N8M1_9FIRM</name>
<dbReference type="GO" id="GO:0006259">
    <property type="term" value="P:DNA metabolic process"/>
    <property type="evidence" value="ECO:0007669"/>
    <property type="project" value="InterPro"/>
</dbReference>
<reference evidence="2" key="2">
    <citation type="submission" date="2014-06" db="EMBL/GenBank/DDBJ databases">
        <title>Draft genome sequence of Clostridium ramosum(DSM 1402).</title>
        <authorList>
            <person name="Sudarsanam P."/>
            <person name="Ley R."/>
            <person name="Guruge J."/>
            <person name="Turnbaugh P.J."/>
            <person name="Mahowald M."/>
            <person name="Liep D."/>
            <person name="Gordon J."/>
        </authorList>
    </citation>
    <scope>NUCLEOTIDE SEQUENCE</scope>
    <source>
        <strain evidence="2">DSM 1402</strain>
    </source>
</reference>